<dbReference type="Gene3D" id="1.50.10.10">
    <property type="match status" value="1"/>
</dbReference>
<accession>A0ABV8PTN7</accession>
<keyword evidence="1 3" id="KW-0378">Hydrolase</keyword>
<evidence type="ECO:0000256" key="1">
    <source>
        <dbReference type="ARBA" id="ARBA00022801"/>
    </source>
</evidence>
<dbReference type="Proteomes" id="UP001595906">
    <property type="component" value="Unassembled WGS sequence"/>
</dbReference>
<dbReference type="RefSeq" id="WP_379012805.1">
    <property type="nucleotide sequence ID" value="NZ_JBHSDC010000003.1"/>
</dbReference>
<dbReference type="PANTHER" id="PTHR33886">
    <property type="entry name" value="UNSATURATED RHAMNOGALACTURONAN HYDROLASE (EUROFUNG)"/>
    <property type="match status" value="1"/>
</dbReference>
<sequence>MIVPFLLCQITNAQKRYQEILFSKIDTTSNILYGSAINIKGQNESLHLDIFKPPLGDKERYRPLVIFIHGDDFVSKIKSTDFGTSLCTAFAKRGYVSATIDYRLGIELPKCNRAYFEAMYRAQQDAKAAIRFFKKNAEEFGIDATQIYVVGVSSGAITALAVAYMNNKEIPTEIDTKKWGDLDGNSGNAGVSSSVEGVINCWGGLPSKHWIQKGDVPLLNIDGTANQTLLNDSVVEEYGFKDGPKILHEYCKQIKVSSSLQTFLKDEHRLSYNNIRADSCIQLMIDWLYQQMFTNNNKPQQALFKNLHTVNIFEPNIILSTMEKVANWQIGQWDTKGYKYPKWHWANAAGYTGFTELAAISKDTLYHSRLMKICSDINWNTGPNRFFADDYCIAQTFVSLYMQKHDESMIAKFRLQADSILAQAHTESLEWKDSINYREWAWCDALFMGPGSLAYLTTATNEKKYLDLAVKLWHKSHAYLYDSSEHLYFRDQRYFTQKEKNGAKVFWSRGNGWVLAGLVRLLNNMPNNNIDKAGFIKIYLQMAAKIASIQQSDGSWHTSLLDPSSYSKPEISGTGFYTYALLWGLNKGILDKKTYWPVVAKSWKMMVSHIGENGKIGYIQPIGSSPETIDENSSEIYGIGAFLLAGSQMYTYMSKK</sequence>
<dbReference type="InterPro" id="IPR012341">
    <property type="entry name" value="6hp_glycosidase-like_sf"/>
</dbReference>
<dbReference type="Pfam" id="PF07470">
    <property type="entry name" value="Glyco_hydro_88"/>
    <property type="match status" value="1"/>
</dbReference>
<dbReference type="GO" id="GO:0016787">
    <property type="term" value="F:hydrolase activity"/>
    <property type="evidence" value="ECO:0007669"/>
    <property type="project" value="UniProtKB-KW"/>
</dbReference>
<organism evidence="3 4">
    <name type="scientific">Parasediminibacterium paludis</name>
    <dbReference type="NCBI Taxonomy" id="908966"/>
    <lineage>
        <taxon>Bacteria</taxon>
        <taxon>Pseudomonadati</taxon>
        <taxon>Bacteroidota</taxon>
        <taxon>Chitinophagia</taxon>
        <taxon>Chitinophagales</taxon>
        <taxon>Chitinophagaceae</taxon>
        <taxon>Parasediminibacterium</taxon>
    </lineage>
</organism>
<dbReference type="SUPFAM" id="SSF53474">
    <property type="entry name" value="alpha/beta-Hydrolases"/>
    <property type="match status" value="1"/>
</dbReference>
<evidence type="ECO:0000313" key="3">
    <source>
        <dbReference type="EMBL" id="MFC4231377.1"/>
    </source>
</evidence>
<gene>
    <name evidence="3" type="ORF">ACFOW1_05715</name>
</gene>
<evidence type="ECO:0000313" key="4">
    <source>
        <dbReference type="Proteomes" id="UP001595906"/>
    </source>
</evidence>
<dbReference type="InterPro" id="IPR010905">
    <property type="entry name" value="Glyco_hydro_88"/>
</dbReference>
<dbReference type="PANTHER" id="PTHR33886:SF8">
    <property type="entry name" value="UNSATURATED RHAMNOGALACTURONAN HYDROLASE (EUROFUNG)"/>
    <property type="match status" value="1"/>
</dbReference>
<dbReference type="InterPro" id="IPR052043">
    <property type="entry name" value="PolySaccharide_Degr_Enz"/>
</dbReference>
<dbReference type="Pfam" id="PF20434">
    <property type="entry name" value="BD-FAE"/>
    <property type="match status" value="1"/>
</dbReference>
<dbReference type="InterPro" id="IPR008928">
    <property type="entry name" value="6-hairpin_glycosidase_sf"/>
</dbReference>
<dbReference type="SUPFAM" id="SSF48208">
    <property type="entry name" value="Six-hairpin glycosidases"/>
    <property type="match status" value="1"/>
</dbReference>
<name>A0ABV8PTN7_9BACT</name>
<dbReference type="Gene3D" id="3.40.50.1820">
    <property type="entry name" value="alpha/beta hydrolase"/>
    <property type="match status" value="1"/>
</dbReference>
<proteinExistence type="predicted"/>
<comment type="caution">
    <text evidence="3">The sequence shown here is derived from an EMBL/GenBank/DDBJ whole genome shotgun (WGS) entry which is preliminary data.</text>
</comment>
<keyword evidence="4" id="KW-1185">Reference proteome</keyword>
<protein>
    <submittedName>
        <fullName evidence="3">Glycoside hydrolase family 88 protein</fullName>
    </submittedName>
</protein>
<feature type="domain" description="BD-FAE-like" evidence="2">
    <location>
        <begin position="48"/>
        <end position="203"/>
    </location>
</feature>
<dbReference type="InterPro" id="IPR049492">
    <property type="entry name" value="BD-FAE-like_dom"/>
</dbReference>
<reference evidence="4" key="1">
    <citation type="journal article" date="2019" name="Int. J. Syst. Evol. Microbiol.">
        <title>The Global Catalogue of Microorganisms (GCM) 10K type strain sequencing project: providing services to taxonomists for standard genome sequencing and annotation.</title>
        <authorList>
            <consortium name="The Broad Institute Genomics Platform"/>
            <consortium name="The Broad Institute Genome Sequencing Center for Infectious Disease"/>
            <person name="Wu L."/>
            <person name="Ma J."/>
        </authorList>
    </citation>
    <scope>NUCLEOTIDE SEQUENCE [LARGE SCALE GENOMIC DNA]</scope>
    <source>
        <strain evidence="4">CECT 8010</strain>
    </source>
</reference>
<dbReference type="InterPro" id="IPR029058">
    <property type="entry name" value="AB_hydrolase_fold"/>
</dbReference>
<dbReference type="EMBL" id="JBHSDC010000003">
    <property type="protein sequence ID" value="MFC4231377.1"/>
    <property type="molecule type" value="Genomic_DNA"/>
</dbReference>
<evidence type="ECO:0000259" key="2">
    <source>
        <dbReference type="Pfam" id="PF20434"/>
    </source>
</evidence>